<sequence>MDTCLKCGGTFKIEDLCKDSRDRRGYRRRCHPCQAAMTKEANRNSDRDSNVTNRKKRDLIREAKSVPCADCGNKFPYYVMDLDHLPEYEKKFQLGKYLQHKLIDIEEELKKCEAVCANCHRFRTHNRGYKIRE</sequence>
<dbReference type="GO" id="GO:0004519">
    <property type="term" value="F:endonuclease activity"/>
    <property type="evidence" value="ECO:0007669"/>
    <property type="project" value="UniProtKB-KW"/>
</dbReference>
<accession>A0A514U1U5</accession>
<keyword evidence="1" id="KW-0540">Nuclease</keyword>
<keyword evidence="1" id="KW-0378">Hydrolase</keyword>
<keyword evidence="1" id="KW-0255">Endonuclease</keyword>
<dbReference type="Proteomes" id="UP000317969">
    <property type="component" value="Segment"/>
</dbReference>
<protein>
    <submittedName>
        <fullName evidence="1">HNH endonuclease</fullName>
    </submittedName>
</protein>
<dbReference type="KEGG" id="vg:65121837"/>
<evidence type="ECO:0000313" key="1">
    <source>
        <dbReference type="EMBL" id="QDK02900.1"/>
    </source>
</evidence>
<evidence type="ECO:0000313" key="2">
    <source>
        <dbReference type="Proteomes" id="UP000317969"/>
    </source>
</evidence>
<dbReference type="EMBL" id="MN096371">
    <property type="protein sequence ID" value="QDK02900.1"/>
    <property type="molecule type" value="Genomic_DNA"/>
</dbReference>
<dbReference type="GeneID" id="65121837"/>
<dbReference type="RefSeq" id="YP_010103935.1">
    <property type="nucleotide sequence ID" value="NC_055813.1"/>
</dbReference>
<gene>
    <name evidence="1" type="primary">43</name>
    <name evidence="1" type="ORF">SEA_BRAELYN_43</name>
</gene>
<proteinExistence type="predicted"/>
<organism evidence="1 2">
    <name type="scientific">Streptomyces phage Braelyn</name>
    <dbReference type="NCBI Taxonomy" id="2593356"/>
    <lineage>
        <taxon>Viruses</taxon>
        <taxon>Duplodnaviria</taxon>
        <taxon>Heunggongvirae</taxon>
        <taxon>Uroviricota</taxon>
        <taxon>Caudoviricetes</taxon>
        <taxon>Stanwilliamsviridae</taxon>
        <taxon>Boydwoodruffvirinae</taxon>
        <taxon>Samistivirus</taxon>
        <taxon>Samistivirus braelyn</taxon>
    </lineage>
</organism>
<name>A0A514U1U5_9CAUD</name>
<keyword evidence="2" id="KW-1185">Reference proteome</keyword>
<reference evidence="2" key="1">
    <citation type="submission" date="2019-06" db="EMBL/GenBank/DDBJ databases">
        <authorList>
            <person name="Kempf S.R."/>
            <person name="Brown K.M."/>
            <person name="Pearce J.A.A."/>
            <person name="Stamm J."/>
            <person name="Powell E.A.A."/>
            <person name="McGriff A.K."/>
            <person name="Tolsma S."/>
            <person name="Caruso S.M."/>
            <person name="Garlena R.A."/>
            <person name="Russell D.A."/>
            <person name="Pope W.H."/>
            <person name="Jacobs-Se D."/>
            <person name="Hatfull G.F."/>
        </authorList>
    </citation>
    <scope>NUCLEOTIDE SEQUENCE [LARGE SCALE GENOMIC DNA]</scope>
</reference>